<name>A0A1F6E6E7_9BACT</name>
<dbReference type="AlphaFoldDB" id="A0A1F6E6E7"/>
<gene>
    <name evidence="2" type="ORF">A3F27_01260</name>
</gene>
<dbReference type="Pfam" id="PF00961">
    <property type="entry name" value="LAGLIDADG_1"/>
    <property type="match status" value="1"/>
</dbReference>
<dbReference type="EMBL" id="MFLP01000036">
    <property type="protein sequence ID" value="OGG69201.1"/>
    <property type="molecule type" value="Genomic_DNA"/>
</dbReference>
<dbReference type="PANTHER" id="PTHR36181">
    <property type="entry name" value="INTRON-ENCODED ENDONUCLEASE AI3-RELATED"/>
    <property type="match status" value="1"/>
</dbReference>
<evidence type="ECO:0000259" key="1">
    <source>
        <dbReference type="Pfam" id="PF00961"/>
    </source>
</evidence>
<proteinExistence type="predicted"/>
<sequence length="111" mass="13316">MRKRTHSKQNLSPDYVVGLVDGEGSFTIYVRNPDVEKTVARRVVVEPKFYIKLVERDKDILDALRDFFGCGSVYFQKDTRPNHQHCYRYEVFRWEELQTIIVPFFKQNKLR</sequence>
<feature type="domain" description="Homing endonuclease LAGLIDADG" evidence="1">
    <location>
        <begin position="17"/>
        <end position="110"/>
    </location>
</feature>
<accession>A0A1F6E6E7</accession>
<dbReference type="PANTHER" id="PTHR36181:SF4">
    <property type="entry name" value="LAGLIDADG ENDONUCLEASE"/>
    <property type="match status" value="1"/>
</dbReference>
<organism evidence="2 3">
    <name type="scientific">Candidatus Kaiserbacteria bacterium RIFCSPHIGHO2_12_FULL_53_13</name>
    <dbReference type="NCBI Taxonomy" id="1798502"/>
    <lineage>
        <taxon>Bacteria</taxon>
        <taxon>Candidatus Kaiseribacteriota</taxon>
    </lineage>
</organism>
<dbReference type="Proteomes" id="UP000176689">
    <property type="component" value="Unassembled WGS sequence"/>
</dbReference>
<dbReference type="InterPro" id="IPR027434">
    <property type="entry name" value="Homing_endonucl"/>
</dbReference>
<dbReference type="Gene3D" id="3.10.28.10">
    <property type="entry name" value="Homing endonucleases"/>
    <property type="match status" value="1"/>
</dbReference>
<comment type="caution">
    <text evidence="2">The sequence shown here is derived from an EMBL/GenBank/DDBJ whole genome shotgun (WGS) entry which is preliminary data.</text>
</comment>
<protein>
    <recommendedName>
        <fullName evidence="1">Homing endonuclease LAGLIDADG domain-containing protein</fullName>
    </recommendedName>
</protein>
<dbReference type="SUPFAM" id="SSF55608">
    <property type="entry name" value="Homing endonucleases"/>
    <property type="match status" value="1"/>
</dbReference>
<dbReference type="GO" id="GO:0004519">
    <property type="term" value="F:endonuclease activity"/>
    <property type="evidence" value="ECO:0007669"/>
    <property type="project" value="InterPro"/>
</dbReference>
<dbReference type="InterPro" id="IPR004860">
    <property type="entry name" value="LAGLIDADG_dom"/>
</dbReference>
<evidence type="ECO:0000313" key="3">
    <source>
        <dbReference type="Proteomes" id="UP000176689"/>
    </source>
</evidence>
<reference evidence="2 3" key="1">
    <citation type="journal article" date="2016" name="Nat. Commun.">
        <title>Thousands of microbial genomes shed light on interconnected biogeochemical processes in an aquifer system.</title>
        <authorList>
            <person name="Anantharaman K."/>
            <person name="Brown C.T."/>
            <person name="Hug L.A."/>
            <person name="Sharon I."/>
            <person name="Castelle C.J."/>
            <person name="Probst A.J."/>
            <person name="Thomas B.C."/>
            <person name="Singh A."/>
            <person name="Wilkins M.J."/>
            <person name="Karaoz U."/>
            <person name="Brodie E.L."/>
            <person name="Williams K.H."/>
            <person name="Hubbard S.S."/>
            <person name="Banfield J.F."/>
        </authorList>
    </citation>
    <scope>NUCLEOTIDE SEQUENCE [LARGE SCALE GENOMIC DNA]</scope>
</reference>
<dbReference type="InterPro" id="IPR051289">
    <property type="entry name" value="LAGLIDADG_Endonuclease"/>
</dbReference>
<evidence type="ECO:0000313" key="2">
    <source>
        <dbReference type="EMBL" id="OGG69201.1"/>
    </source>
</evidence>